<organism evidence="1 2">
    <name type="scientific">Castilleja foliolosa</name>
    <dbReference type="NCBI Taxonomy" id="1961234"/>
    <lineage>
        <taxon>Eukaryota</taxon>
        <taxon>Viridiplantae</taxon>
        <taxon>Streptophyta</taxon>
        <taxon>Embryophyta</taxon>
        <taxon>Tracheophyta</taxon>
        <taxon>Spermatophyta</taxon>
        <taxon>Magnoliopsida</taxon>
        <taxon>eudicotyledons</taxon>
        <taxon>Gunneridae</taxon>
        <taxon>Pentapetalae</taxon>
        <taxon>asterids</taxon>
        <taxon>lamiids</taxon>
        <taxon>Lamiales</taxon>
        <taxon>Orobanchaceae</taxon>
        <taxon>Pedicularideae</taxon>
        <taxon>Castillejinae</taxon>
        <taxon>Castilleja</taxon>
    </lineage>
</organism>
<protein>
    <submittedName>
        <fullName evidence="1">Uncharacterized protein</fullName>
    </submittedName>
</protein>
<accession>A0ABD3EGM3</accession>
<evidence type="ECO:0000313" key="1">
    <source>
        <dbReference type="EMBL" id="KAL3652285.1"/>
    </source>
</evidence>
<dbReference type="EMBL" id="JAVIJP010000005">
    <property type="protein sequence ID" value="KAL3652285.1"/>
    <property type="molecule type" value="Genomic_DNA"/>
</dbReference>
<dbReference type="AlphaFoldDB" id="A0ABD3EGM3"/>
<sequence>MYKAQAEPPEPEPRFPNRNRKICGSVLIPIFFNH</sequence>
<evidence type="ECO:0000313" key="2">
    <source>
        <dbReference type="Proteomes" id="UP001632038"/>
    </source>
</evidence>
<reference evidence="2" key="1">
    <citation type="journal article" date="2024" name="IScience">
        <title>Strigolactones Initiate the Formation of Haustorium-like Structures in Castilleja.</title>
        <authorList>
            <person name="Buerger M."/>
            <person name="Peterson D."/>
            <person name="Chory J."/>
        </authorList>
    </citation>
    <scope>NUCLEOTIDE SEQUENCE [LARGE SCALE GENOMIC DNA]</scope>
</reference>
<comment type="caution">
    <text evidence="1">The sequence shown here is derived from an EMBL/GenBank/DDBJ whole genome shotgun (WGS) entry which is preliminary data.</text>
</comment>
<proteinExistence type="predicted"/>
<gene>
    <name evidence="1" type="ORF">CASFOL_001966</name>
</gene>
<keyword evidence="2" id="KW-1185">Reference proteome</keyword>
<dbReference type="Proteomes" id="UP001632038">
    <property type="component" value="Unassembled WGS sequence"/>
</dbReference>
<name>A0ABD3EGM3_9LAMI</name>